<evidence type="ECO:0000313" key="1">
    <source>
        <dbReference type="EMBL" id="KSV60437.1"/>
    </source>
</evidence>
<sequence length="63" mass="7180">MKREPTAVYIGDHKVGYRGEKDGVRGLLYKKGNEVVFKTCDLLLQDLYKGPVEKLDNVPELSR</sequence>
<organism evidence="1 2">
    <name type="scientific">Acetivibrio ethanolgignens</name>
    <dbReference type="NCBI Taxonomy" id="290052"/>
    <lineage>
        <taxon>Bacteria</taxon>
        <taxon>Bacillati</taxon>
        <taxon>Bacillota</taxon>
        <taxon>Clostridia</taxon>
        <taxon>Eubacteriales</taxon>
        <taxon>Oscillospiraceae</taxon>
        <taxon>Acetivibrio</taxon>
    </lineage>
</organism>
<gene>
    <name evidence="1" type="ORF">ASU35_05645</name>
</gene>
<name>A0A0V8QIQ2_9FIRM</name>
<evidence type="ECO:0000313" key="2">
    <source>
        <dbReference type="Proteomes" id="UP000054874"/>
    </source>
</evidence>
<reference evidence="1 2" key="1">
    <citation type="submission" date="2015-11" db="EMBL/GenBank/DDBJ databases">
        <title>Butyribacter intestini gen. nov., sp. nov., a butyric acid-producing bacterium of the family Lachnospiraceae isolated from the human faeces.</title>
        <authorList>
            <person name="Zou Y."/>
            <person name="Xue W."/>
            <person name="Luo G."/>
            <person name="Lv M."/>
        </authorList>
    </citation>
    <scope>NUCLEOTIDE SEQUENCE [LARGE SCALE GENOMIC DNA]</scope>
    <source>
        <strain evidence="1 2">ACET-33324</strain>
    </source>
</reference>
<dbReference type="EMBL" id="LNAM01000013">
    <property type="protein sequence ID" value="KSV60437.1"/>
    <property type="molecule type" value="Genomic_DNA"/>
</dbReference>
<comment type="caution">
    <text evidence="1">The sequence shown here is derived from an EMBL/GenBank/DDBJ whole genome shotgun (WGS) entry which is preliminary data.</text>
</comment>
<dbReference type="RefSeq" id="WP_058351405.1">
    <property type="nucleotide sequence ID" value="NZ_CABMMD010000013.1"/>
</dbReference>
<keyword evidence="2" id="KW-1185">Reference proteome</keyword>
<accession>A0A0V8QIQ2</accession>
<dbReference type="AlphaFoldDB" id="A0A0V8QIQ2"/>
<dbReference type="STRING" id="290052.ASU35_05645"/>
<proteinExistence type="predicted"/>
<dbReference type="Proteomes" id="UP000054874">
    <property type="component" value="Unassembled WGS sequence"/>
</dbReference>
<protein>
    <submittedName>
        <fullName evidence="1">Uncharacterized protein</fullName>
    </submittedName>
</protein>